<dbReference type="InterPro" id="IPR003115">
    <property type="entry name" value="ParB_N"/>
</dbReference>
<dbReference type="PANTHER" id="PTHR33375">
    <property type="entry name" value="CHROMOSOME-PARTITIONING PROTEIN PARB-RELATED"/>
    <property type="match status" value="1"/>
</dbReference>
<evidence type="ECO:0000256" key="1">
    <source>
        <dbReference type="ARBA" id="ARBA00006295"/>
    </source>
</evidence>
<organism evidence="5 6">
    <name type="scientific">Deinococcus reticulitermitis</name>
    <dbReference type="NCBI Taxonomy" id="856736"/>
    <lineage>
        <taxon>Bacteria</taxon>
        <taxon>Thermotogati</taxon>
        <taxon>Deinococcota</taxon>
        <taxon>Deinococci</taxon>
        <taxon>Deinococcales</taxon>
        <taxon>Deinococcaceae</taxon>
        <taxon>Deinococcus</taxon>
    </lineage>
</organism>
<dbReference type="AlphaFoldDB" id="A0A1H7CEB1"/>
<reference evidence="6" key="1">
    <citation type="submission" date="2016-10" db="EMBL/GenBank/DDBJ databases">
        <authorList>
            <person name="Varghese N."/>
            <person name="Submissions S."/>
        </authorList>
    </citation>
    <scope>NUCLEOTIDE SEQUENCE [LARGE SCALE GENOMIC DNA]</scope>
    <source>
        <strain evidence="6">CGMCC 1.10218</strain>
    </source>
</reference>
<dbReference type="STRING" id="856736.SAMN04488058_12216"/>
<feature type="domain" description="ParB-like N-terminal" evidence="4">
    <location>
        <begin position="31"/>
        <end position="120"/>
    </location>
</feature>
<dbReference type="NCBIfam" id="TIGR00180">
    <property type="entry name" value="parB_part"/>
    <property type="match status" value="1"/>
</dbReference>
<dbReference type="Proteomes" id="UP000199223">
    <property type="component" value="Unassembled WGS sequence"/>
</dbReference>
<proteinExistence type="inferred from homology"/>
<dbReference type="FunFam" id="3.90.1530.30:FF:000001">
    <property type="entry name" value="Chromosome partitioning protein ParB"/>
    <property type="match status" value="1"/>
</dbReference>
<dbReference type="RefSeq" id="WP_092265568.1">
    <property type="nucleotide sequence ID" value="NZ_FNZA01000022.1"/>
</dbReference>
<dbReference type="Gene3D" id="3.90.1530.30">
    <property type="match status" value="1"/>
</dbReference>
<protein>
    <submittedName>
        <fullName evidence="5">Chromosome partitioning protein, ParB family</fullName>
    </submittedName>
</protein>
<gene>
    <name evidence="5" type="ORF">SAMN04488058_12216</name>
</gene>
<dbReference type="GO" id="GO:0007059">
    <property type="term" value="P:chromosome segregation"/>
    <property type="evidence" value="ECO:0007669"/>
    <property type="project" value="UniProtKB-KW"/>
</dbReference>
<evidence type="ECO:0000256" key="3">
    <source>
        <dbReference type="ARBA" id="ARBA00023125"/>
    </source>
</evidence>
<dbReference type="PANTHER" id="PTHR33375:SF7">
    <property type="entry name" value="CHROMOSOME 2-PARTITIONING PROTEIN PARB-RELATED"/>
    <property type="match status" value="1"/>
</dbReference>
<dbReference type="InterPro" id="IPR050336">
    <property type="entry name" value="Chromosome_partition/occlusion"/>
</dbReference>
<evidence type="ECO:0000313" key="6">
    <source>
        <dbReference type="Proteomes" id="UP000199223"/>
    </source>
</evidence>
<evidence type="ECO:0000256" key="2">
    <source>
        <dbReference type="ARBA" id="ARBA00022829"/>
    </source>
</evidence>
<dbReference type="CDD" id="cd16393">
    <property type="entry name" value="SPO0J_N"/>
    <property type="match status" value="1"/>
</dbReference>
<comment type="similarity">
    <text evidence="1">Belongs to the ParB family.</text>
</comment>
<sequence>MSRRKSPVMREGLADLLGASADLARAPTSERTLPVEALRPGAGQPRRSFDQQTLTELAESIRTRGVLQPLLVRPVSGGHEIVAGERRWRAAQLAGLSEVPVMIRELSDQEARQIALIENLQREDLNMLDEVDAKLELVASTLGLPAGQARSRLMQLLREPPNEDHVALEELFASLGESWSNFAKTKLRVLNWPPTILDAIRAGLPYTLGGVIASAPVEAQARLLELARQGASRHELRTELRRLQAAQAQERPRLQQVGRVLSNRQWAASLSAQEQRELEKWLSRMPSALQRALG</sequence>
<dbReference type="InterPro" id="IPR004437">
    <property type="entry name" value="ParB/RepB/Spo0J"/>
</dbReference>
<dbReference type="SUPFAM" id="SSF109709">
    <property type="entry name" value="KorB DNA-binding domain-like"/>
    <property type="match status" value="1"/>
</dbReference>
<dbReference type="GO" id="GO:0005694">
    <property type="term" value="C:chromosome"/>
    <property type="evidence" value="ECO:0007669"/>
    <property type="project" value="TreeGrafter"/>
</dbReference>
<dbReference type="FunFam" id="1.10.10.2830:FF:000003">
    <property type="entry name" value="Probable chromosome 2-partitioning protein ParB"/>
    <property type="match status" value="1"/>
</dbReference>
<evidence type="ECO:0000313" key="5">
    <source>
        <dbReference type="EMBL" id="SEJ83995.1"/>
    </source>
</evidence>
<evidence type="ECO:0000259" key="4">
    <source>
        <dbReference type="SMART" id="SM00470"/>
    </source>
</evidence>
<dbReference type="EMBL" id="FNZA01000022">
    <property type="protein sequence ID" value="SEJ83995.1"/>
    <property type="molecule type" value="Genomic_DNA"/>
</dbReference>
<dbReference type="OrthoDB" id="61260at2"/>
<name>A0A1H7CEB1_9DEIO</name>
<dbReference type="Pfam" id="PF02195">
    <property type="entry name" value="ParB_N"/>
    <property type="match status" value="1"/>
</dbReference>
<dbReference type="Gene3D" id="1.10.10.2830">
    <property type="match status" value="1"/>
</dbReference>
<dbReference type="SMART" id="SM00470">
    <property type="entry name" value="ParB"/>
    <property type="match status" value="1"/>
</dbReference>
<dbReference type="GO" id="GO:0003677">
    <property type="term" value="F:DNA binding"/>
    <property type="evidence" value="ECO:0007669"/>
    <property type="project" value="UniProtKB-KW"/>
</dbReference>
<keyword evidence="3" id="KW-0238">DNA-binding</keyword>
<keyword evidence="6" id="KW-1185">Reference proteome</keyword>
<keyword evidence="2" id="KW-0159">Chromosome partition</keyword>
<accession>A0A1H7CEB1</accession>
<dbReference type="InterPro" id="IPR036086">
    <property type="entry name" value="ParB/Sulfiredoxin_sf"/>
</dbReference>
<dbReference type="SUPFAM" id="SSF110849">
    <property type="entry name" value="ParB/Sulfiredoxin"/>
    <property type="match status" value="1"/>
</dbReference>